<dbReference type="CDD" id="cd03801">
    <property type="entry name" value="GT4_PimA-like"/>
    <property type="match status" value="1"/>
</dbReference>
<evidence type="ECO:0000259" key="1">
    <source>
        <dbReference type="Pfam" id="PF13439"/>
    </source>
</evidence>
<dbReference type="PANTHER" id="PTHR12526">
    <property type="entry name" value="GLYCOSYLTRANSFERASE"/>
    <property type="match status" value="1"/>
</dbReference>
<dbReference type="Pfam" id="PF13692">
    <property type="entry name" value="Glyco_trans_1_4"/>
    <property type="match status" value="1"/>
</dbReference>
<reference evidence="2" key="1">
    <citation type="submission" date="2020-07" db="EMBL/GenBank/DDBJ databases">
        <title>Genome sequences of bacteria associated with the marine, planktonic diatom Thalassiosira profunda strain ECT2AJA-044.</title>
        <authorList>
            <person name="Gargas C.B."/>
            <person name="Roberts W.R."/>
            <person name="Alverson A.J."/>
        </authorList>
    </citation>
    <scope>NUCLEOTIDE SEQUENCE</scope>
    <source>
        <strain evidence="2">ECT2AJA-044</strain>
    </source>
</reference>
<dbReference type="Pfam" id="PF13439">
    <property type="entry name" value="Glyco_transf_4"/>
    <property type="match status" value="1"/>
</dbReference>
<name>A0A975EMS2_9RHOB</name>
<accession>A0A975EMS2</accession>
<dbReference type="AlphaFoldDB" id="A0A975EMS2"/>
<dbReference type="Proteomes" id="UP000665026">
    <property type="component" value="Chromosome"/>
</dbReference>
<gene>
    <name evidence="2" type="ORF">HZ995_10465</name>
</gene>
<protein>
    <submittedName>
        <fullName evidence="2">Glycosyltransferase family 4 protein</fullName>
    </submittedName>
</protein>
<proteinExistence type="predicted"/>
<feature type="domain" description="Glycosyltransferase subfamily 4-like N-terminal" evidence="1">
    <location>
        <begin position="53"/>
        <end position="151"/>
    </location>
</feature>
<sequence length="336" mass="36986">MSKPRIVHLLDDTTTGGVTRVVTHICNSQRLANQADHEIRVIPKNAADVPVIEADLIVSHLTVSWRGLAGLIALRAKHPNISLIHVEHSYTQSFTALNVAKRERFFSLLRTAYSLFDTVVGVSRAQYSWLVTRDLVAPERSCVIRSAVDLSAFAALEAPTGPCRVFGAIGRLEPQKGFDTLIMAFSQCQEPDARLRIFGRGGQHEELERMAQIDPRITLEGHAPDPVRAMSEVQAVLLPSRWEAYGLVAQEALAARRRTLVAPVDGLCDQLEDGAHRVARNTVADWTRAIDASLTADLSKIPDSQARLSERVAGVFERNWEGLIARSLVKELPVAA</sequence>
<organism evidence="2 3">
    <name type="scientific">Cognatishimia activa</name>
    <dbReference type="NCBI Taxonomy" id="1715691"/>
    <lineage>
        <taxon>Bacteria</taxon>
        <taxon>Pseudomonadati</taxon>
        <taxon>Pseudomonadota</taxon>
        <taxon>Alphaproteobacteria</taxon>
        <taxon>Rhodobacterales</taxon>
        <taxon>Paracoccaceae</taxon>
        <taxon>Cognatishimia</taxon>
    </lineage>
</organism>
<evidence type="ECO:0000313" key="3">
    <source>
        <dbReference type="Proteomes" id="UP000665026"/>
    </source>
</evidence>
<dbReference type="RefSeq" id="WP_209355606.1">
    <property type="nucleotide sequence ID" value="NZ_CP060010.1"/>
</dbReference>
<dbReference type="SUPFAM" id="SSF53756">
    <property type="entry name" value="UDP-Glycosyltransferase/glycogen phosphorylase"/>
    <property type="match status" value="1"/>
</dbReference>
<evidence type="ECO:0000313" key="2">
    <source>
        <dbReference type="EMBL" id="QTN34921.1"/>
    </source>
</evidence>
<dbReference type="GO" id="GO:0016757">
    <property type="term" value="F:glycosyltransferase activity"/>
    <property type="evidence" value="ECO:0007669"/>
    <property type="project" value="UniProtKB-ARBA"/>
</dbReference>
<dbReference type="InterPro" id="IPR028098">
    <property type="entry name" value="Glyco_trans_4-like_N"/>
</dbReference>
<dbReference type="Gene3D" id="3.40.50.2000">
    <property type="entry name" value="Glycogen Phosphorylase B"/>
    <property type="match status" value="2"/>
</dbReference>
<dbReference type="EMBL" id="CP060010">
    <property type="protein sequence ID" value="QTN34921.1"/>
    <property type="molecule type" value="Genomic_DNA"/>
</dbReference>
<dbReference type="KEGG" id="cact:HZ995_10465"/>